<proteinExistence type="inferred from homology"/>
<feature type="domain" description="Major facilitator superfamily (MFS) profile" evidence="9">
    <location>
        <begin position="4"/>
        <end position="390"/>
    </location>
</feature>
<feature type="transmembrane region" description="Helical" evidence="8">
    <location>
        <begin position="244"/>
        <end position="265"/>
    </location>
</feature>
<dbReference type="SUPFAM" id="SSF103473">
    <property type="entry name" value="MFS general substrate transporter"/>
    <property type="match status" value="1"/>
</dbReference>
<evidence type="ECO:0000256" key="1">
    <source>
        <dbReference type="ARBA" id="ARBA00003279"/>
    </source>
</evidence>
<feature type="transmembrane region" description="Helical" evidence="8">
    <location>
        <begin position="73"/>
        <end position="92"/>
    </location>
</feature>
<comment type="caution">
    <text evidence="10">The sequence shown here is derived from an EMBL/GenBank/DDBJ whole genome shotgun (WGS) entry which is preliminary data.</text>
</comment>
<dbReference type="Proteomes" id="UP000565576">
    <property type="component" value="Unassembled WGS sequence"/>
</dbReference>
<name>A0A7X0IR99_9HYPH</name>
<keyword evidence="5 8" id="KW-0812">Transmembrane</keyword>
<comment type="subcellular location">
    <subcellularLocation>
        <location evidence="2">Membrane</location>
        <topology evidence="2">Multi-pass membrane protein</topology>
    </subcellularLocation>
</comment>
<dbReference type="EMBL" id="JACHBG010000005">
    <property type="protein sequence ID" value="MBB6485585.1"/>
    <property type="molecule type" value="Genomic_DNA"/>
</dbReference>
<dbReference type="AlphaFoldDB" id="A0A7X0IR99"/>
<dbReference type="PANTHER" id="PTHR23504:SF15">
    <property type="entry name" value="MAJOR FACILITATOR SUPERFAMILY (MFS) PROFILE DOMAIN-CONTAINING PROTEIN"/>
    <property type="match status" value="1"/>
</dbReference>
<dbReference type="InterPro" id="IPR001958">
    <property type="entry name" value="Tet-R_TetA/multi-R_MdtG-like"/>
</dbReference>
<sequence>MNKMLLTILSVVVLDAAGTGLVMPILPELLRSVAHTPDLGWRYGAFLSLYAALQFLAAPVLGTLSDRYGRRPVLLISLAGGMIDYAFMAWAPDFWWLFLGRAVAGLTAANASVAAACLTDITPEEKRTRAFGLLSACFGIGFILGPVIGGVLGTVSVRAPFVAAGLLVMVNFILALAILPETRSVRPERLDPAAFHPLAPLRWIGAFPVLLPLLLMSIILSMVGEIGGTVWVLYGQDKFAWDTATVGLSLAGFGLFHALAQAFVAGPLSERWGERRALIVAIICDSAAYIAIAFATRGFIAFLLFPLFCLGGIGQPALLSMMTQHVGADEQGRLQGVLGSLTSLASVIAPLAISEIYFASRSIFPGLVWVLGALLYLACMPMLFATRRKTADA</sequence>
<keyword evidence="4" id="KW-0813">Transport</keyword>
<feature type="transmembrane region" description="Helical" evidence="8">
    <location>
        <begin position="277"/>
        <end position="294"/>
    </location>
</feature>
<evidence type="ECO:0000256" key="6">
    <source>
        <dbReference type="ARBA" id="ARBA00022989"/>
    </source>
</evidence>
<feature type="transmembrane region" description="Helical" evidence="8">
    <location>
        <begin position="159"/>
        <end position="179"/>
    </location>
</feature>
<keyword evidence="7 8" id="KW-0472">Membrane</keyword>
<comment type="similarity">
    <text evidence="3">Belongs to the major facilitator superfamily. TCR/Tet family.</text>
</comment>
<feature type="transmembrane region" description="Helical" evidence="8">
    <location>
        <begin position="300"/>
        <end position="322"/>
    </location>
</feature>
<evidence type="ECO:0000256" key="2">
    <source>
        <dbReference type="ARBA" id="ARBA00004141"/>
    </source>
</evidence>
<accession>A0A7X0IR99</accession>
<dbReference type="PRINTS" id="PR01035">
    <property type="entry name" value="TCRTETA"/>
</dbReference>
<feature type="transmembrane region" description="Helical" evidence="8">
    <location>
        <begin position="98"/>
        <end position="118"/>
    </location>
</feature>
<protein>
    <submittedName>
        <fullName evidence="10">DHA1 family tetracycline resistance protein-like MFS transporter</fullName>
    </submittedName>
</protein>
<dbReference type="Gene3D" id="1.20.1250.20">
    <property type="entry name" value="MFS general substrate transporter like domains"/>
    <property type="match status" value="1"/>
</dbReference>
<comment type="function">
    <text evidence="1">Resistance to tetracycline by an active tetracycline efflux. This is an energy-dependent process that decreases the accumulation of the antibiotic in whole cells. This protein functions as a metal-tetracycline/H(+) antiporter.</text>
</comment>
<dbReference type="PROSITE" id="PS00216">
    <property type="entry name" value="SUGAR_TRANSPORT_1"/>
    <property type="match status" value="1"/>
</dbReference>
<evidence type="ECO:0000259" key="9">
    <source>
        <dbReference type="PROSITE" id="PS50850"/>
    </source>
</evidence>
<keyword evidence="6 8" id="KW-1133">Transmembrane helix</keyword>
<dbReference type="GO" id="GO:0016020">
    <property type="term" value="C:membrane"/>
    <property type="evidence" value="ECO:0007669"/>
    <property type="project" value="UniProtKB-SubCell"/>
</dbReference>
<dbReference type="GO" id="GO:0022857">
    <property type="term" value="F:transmembrane transporter activity"/>
    <property type="evidence" value="ECO:0007669"/>
    <property type="project" value="InterPro"/>
</dbReference>
<dbReference type="Pfam" id="PF07690">
    <property type="entry name" value="MFS_1"/>
    <property type="match status" value="1"/>
</dbReference>
<organism evidence="10 11">
    <name type="scientific">Rhizobium lusitanum</name>
    <dbReference type="NCBI Taxonomy" id="293958"/>
    <lineage>
        <taxon>Bacteria</taxon>
        <taxon>Pseudomonadati</taxon>
        <taxon>Pseudomonadota</taxon>
        <taxon>Alphaproteobacteria</taxon>
        <taxon>Hyphomicrobiales</taxon>
        <taxon>Rhizobiaceae</taxon>
        <taxon>Rhizobium/Agrobacterium group</taxon>
        <taxon>Rhizobium</taxon>
    </lineage>
</organism>
<feature type="transmembrane region" description="Helical" evidence="8">
    <location>
        <begin position="200"/>
        <end position="224"/>
    </location>
</feature>
<dbReference type="RefSeq" id="WP_184704786.1">
    <property type="nucleotide sequence ID" value="NZ_JACHBG010000005.1"/>
</dbReference>
<feature type="transmembrane region" description="Helical" evidence="8">
    <location>
        <begin position="40"/>
        <end position="61"/>
    </location>
</feature>
<dbReference type="CDD" id="cd17388">
    <property type="entry name" value="MFS_TetA"/>
    <property type="match status" value="1"/>
</dbReference>
<dbReference type="InterPro" id="IPR020846">
    <property type="entry name" value="MFS_dom"/>
</dbReference>
<feature type="transmembrane region" description="Helical" evidence="8">
    <location>
        <begin position="334"/>
        <end position="357"/>
    </location>
</feature>
<reference evidence="10 11" key="1">
    <citation type="submission" date="2020-08" db="EMBL/GenBank/DDBJ databases">
        <title>Genomic Encyclopedia of Type Strains, Phase IV (KMG-V): Genome sequencing to study the core and pangenomes of soil and plant-associated prokaryotes.</title>
        <authorList>
            <person name="Whitman W."/>
        </authorList>
    </citation>
    <scope>NUCLEOTIDE SEQUENCE [LARGE SCALE GENOMIC DNA]</scope>
    <source>
        <strain evidence="10 11">SEMIA 4060</strain>
    </source>
</reference>
<evidence type="ECO:0000256" key="8">
    <source>
        <dbReference type="SAM" id="Phobius"/>
    </source>
</evidence>
<dbReference type="InterPro" id="IPR005829">
    <property type="entry name" value="Sugar_transporter_CS"/>
</dbReference>
<evidence type="ECO:0000313" key="11">
    <source>
        <dbReference type="Proteomes" id="UP000565576"/>
    </source>
</evidence>
<evidence type="ECO:0000313" key="10">
    <source>
        <dbReference type="EMBL" id="MBB6485585.1"/>
    </source>
</evidence>
<dbReference type="InterPro" id="IPR036259">
    <property type="entry name" value="MFS_trans_sf"/>
</dbReference>
<feature type="transmembrane region" description="Helical" evidence="8">
    <location>
        <begin position="363"/>
        <end position="385"/>
    </location>
</feature>
<evidence type="ECO:0000256" key="3">
    <source>
        <dbReference type="ARBA" id="ARBA00007520"/>
    </source>
</evidence>
<evidence type="ECO:0000256" key="4">
    <source>
        <dbReference type="ARBA" id="ARBA00022448"/>
    </source>
</evidence>
<dbReference type="InterPro" id="IPR011701">
    <property type="entry name" value="MFS"/>
</dbReference>
<dbReference type="PANTHER" id="PTHR23504">
    <property type="entry name" value="MAJOR FACILITATOR SUPERFAMILY DOMAIN-CONTAINING PROTEIN 10"/>
    <property type="match status" value="1"/>
</dbReference>
<evidence type="ECO:0000256" key="5">
    <source>
        <dbReference type="ARBA" id="ARBA00022692"/>
    </source>
</evidence>
<dbReference type="PROSITE" id="PS50850">
    <property type="entry name" value="MFS"/>
    <property type="match status" value="1"/>
</dbReference>
<gene>
    <name evidence="10" type="ORF">GGD46_002873</name>
</gene>
<feature type="transmembrane region" description="Helical" evidence="8">
    <location>
        <begin position="130"/>
        <end position="153"/>
    </location>
</feature>
<evidence type="ECO:0000256" key="7">
    <source>
        <dbReference type="ARBA" id="ARBA00023136"/>
    </source>
</evidence>